<accession>A0A812B164</accession>
<feature type="transmembrane region" description="Helical" evidence="1">
    <location>
        <begin position="125"/>
        <end position="146"/>
    </location>
</feature>
<dbReference type="AlphaFoldDB" id="A0A812B164"/>
<dbReference type="Proteomes" id="UP000597762">
    <property type="component" value="Unassembled WGS sequence"/>
</dbReference>
<evidence type="ECO:0000256" key="1">
    <source>
        <dbReference type="SAM" id="Phobius"/>
    </source>
</evidence>
<feature type="transmembrane region" description="Helical" evidence="1">
    <location>
        <begin position="158"/>
        <end position="180"/>
    </location>
</feature>
<gene>
    <name evidence="2" type="ORF">SPHA_8058</name>
</gene>
<keyword evidence="1" id="KW-1133">Transmembrane helix</keyword>
<evidence type="ECO:0000313" key="2">
    <source>
        <dbReference type="EMBL" id="CAE1164475.1"/>
    </source>
</evidence>
<feature type="transmembrane region" description="Helical" evidence="1">
    <location>
        <begin position="247"/>
        <end position="268"/>
    </location>
</feature>
<sequence>MFFPFCFQAFFINVSFLVITVTLCPITHLLYDRPVYLWVVLMLLLIPQRICTSCCFSATSLLINNSVTPNIAGSVNGIAMTSTALARVDEQLKQIFPSFCPFVLSFLSFLSFLLFVFLFPSFCPFFLSFFCPFFLSFFCPFFLSFFCPSFFPSFCPFFLSFFLSLLSFLLFVPSFFFFFALHFLFFLLYFFYFYFFLPVFLLFNYNSHILYFFLSPLHRAFAPTFGGSLFAWSISADAASIGSPFDVNLAFFVFGLVFWFCAVLGVTIPNRLNKQKKRTIS</sequence>
<proteinExistence type="predicted"/>
<name>A0A812B164_ACAPH</name>
<reference evidence="2" key="1">
    <citation type="submission" date="2021-01" db="EMBL/GenBank/DDBJ databases">
        <authorList>
            <person name="Li R."/>
            <person name="Bekaert M."/>
        </authorList>
    </citation>
    <scope>NUCLEOTIDE SEQUENCE</scope>
    <source>
        <strain evidence="2">Farmed</strain>
    </source>
</reference>
<organism evidence="2 3">
    <name type="scientific">Acanthosepion pharaonis</name>
    <name type="common">Pharaoh cuttlefish</name>
    <name type="synonym">Sepia pharaonis</name>
    <dbReference type="NCBI Taxonomy" id="158019"/>
    <lineage>
        <taxon>Eukaryota</taxon>
        <taxon>Metazoa</taxon>
        <taxon>Spiralia</taxon>
        <taxon>Lophotrochozoa</taxon>
        <taxon>Mollusca</taxon>
        <taxon>Cephalopoda</taxon>
        <taxon>Coleoidea</taxon>
        <taxon>Decapodiformes</taxon>
        <taxon>Sepiida</taxon>
        <taxon>Sepiina</taxon>
        <taxon>Sepiidae</taxon>
        <taxon>Acanthosepion</taxon>
    </lineage>
</organism>
<keyword evidence="1" id="KW-0812">Transmembrane</keyword>
<keyword evidence="1" id="KW-0472">Membrane</keyword>
<dbReference type="EMBL" id="CAHIKZ030000260">
    <property type="protein sequence ID" value="CAE1164475.1"/>
    <property type="molecule type" value="Genomic_DNA"/>
</dbReference>
<dbReference type="OrthoDB" id="440553at2759"/>
<protein>
    <submittedName>
        <fullName evidence="2">Uncharacterized protein</fullName>
    </submittedName>
</protein>
<feature type="transmembrane region" description="Helical" evidence="1">
    <location>
        <begin position="7"/>
        <end position="31"/>
    </location>
</feature>
<feature type="transmembrane region" description="Helical" evidence="1">
    <location>
        <begin position="217"/>
        <end position="235"/>
    </location>
</feature>
<feature type="transmembrane region" description="Helical" evidence="1">
    <location>
        <begin position="37"/>
        <end position="63"/>
    </location>
</feature>
<feature type="transmembrane region" description="Helical" evidence="1">
    <location>
        <begin position="186"/>
        <end position="205"/>
    </location>
</feature>
<comment type="caution">
    <text evidence="2">The sequence shown here is derived from an EMBL/GenBank/DDBJ whole genome shotgun (WGS) entry which is preliminary data.</text>
</comment>
<feature type="transmembrane region" description="Helical" evidence="1">
    <location>
        <begin position="95"/>
        <end position="119"/>
    </location>
</feature>
<evidence type="ECO:0000313" key="3">
    <source>
        <dbReference type="Proteomes" id="UP000597762"/>
    </source>
</evidence>
<keyword evidence="3" id="KW-1185">Reference proteome</keyword>